<comment type="caution">
    <text evidence="3">The sequence shown here is derived from an EMBL/GenBank/DDBJ whole genome shotgun (WGS) entry which is preliminary data.</text>
</comment>
<dbReference type="InterPro" id="IPR012910">
    <property type="entry name" value="Plug_dom"/>
</dbReference>
<gene>
    <name evidence="3" type="ORF">E2R65_00035</name>
</gene>
<dbReference type="Gene3D" id="2.170.130.10">
    <property type="entry name" value="TonB-dependent receptor, plug domain"/>
    <property type="match status" value="1"/>
</dbReference>
<dbReference type="InterPro" id="IPR011990">
    <property type="entry name" value="TPR-like_helical_dom_sf"/>
</dbReference>
<dbReference type="SUPFAM" id="SSF49464">
    <property type="entry name" value="Carboxypeptidase regulatory domain-like"/>
    <property type="match status" value="1"/>
</dbReference>
<evidence type="ECO:0000313" key="4">
    <source>
        <dbReference type="Proteomes" id="UP000297248"/>
    </source>
</evidence>
<feature type="chain" id="PRO_5021243220" description="TonB-dependent receptor plug domain-containing protein" evidence="1">
    <location>
        <begin position="25"/>
        <end position="240"/>
    </location>
</feature>
<dbReference type="InterPro" id="IPR037066">
    <property type="entry name" value="Plug_dom_sf"/>
</dbReference>
<reference evidence="3 4" key="1">
    <citation type="journal article" date="2016" name="Int. J. Syst. Evol. Microbiol.">
        <title>Proposal of Mucilaginibacter phyllosphaerae sp. nov. isolated from the phyllosphere of Galium album.</title>
        <authorList>
            <person name="Aydogan E.L."/>
            <person name="Busse H.J."/>
            <person name="Moser G."/>
            <person name="Muller C."/>
            <person name="Kampfer P."/>
            <person name="Glaeser S.P."/>
        </authorList>
    </citation>
    <scope>NUCLEOTIDE SEQUENCE [LARGE SCALE GENOMIC DNA]</scope>
    <source>
        <strain evidence="3 4">PP-F2FG21</strain>
    </source>
</reference>
<dbReference type="InterPro" id="IPR008969">
    <property type="entry name" value="CarboxyPept-like_regulatory"/>
</dbReference>
<name>A0A4Y8AHP1_9SPHI</name>
<dbReference type="Gene3D" id="2.60.40.1120">
    <property type="entry name" value="Carboxypeptidase-like, regulatory domain"/>
    <property type="match status" value="1"/>
</dbReference>
<dbReference type="AlphaFoldDB" id="A0A4Y8AHP1"/>
<keyword evidence="1" id="KW-0732">Signal</keyword>
<accession>A0A4Y8AHP1</accession>
<dbReference type="Pfam" id="PF07715">
    <property type="entry name" value="Plug"/>
    <property type="match status" value="1"/>
</dbReference>
<dbReference type="SUPFAM" id="SSF56935">
    <property type="entry name" value="Porins"/>
    <property type="match status" value="1"/>
</dbReference>
<protein>
    <recommendedName>
        <fullName evidence="2">TonB-dependent receptor plug domain-containing protein</fullName>
    </recommendedName>
</protein>
<evidence type="ECO:0000256" key="1">
    <source>
        <dbReference type="SAM" id="SignalP"/>
    </source>
</evidence>
<evidence type="ECO:0000313" key="3">
    <source>
        <dbReference type="EMBL" id="TEW68594.1"/>
    </source>
</evidence>
<dbReference type="Proteomes" id="UP000297248">
    <property type="component" value="Unassembled WGS sequence"/>
</dbReference>
<dbReference type="SUPFAM" id="SSF48452">
    <property type="entry name" value="TPR-like"/>
    <property type="match status" value="1"/>
</dbReference>
<evidence type="ECO:0000259" key="2">
    <source>
        <dbReference type="Pfam" id="PF07715"/>
    </source>
</evidence>
<dbReference type="Pfam" id="PF13715">
    <property type="entry name" value="CarbopepD_reg_2"/>
    <property type="match status" value="1"/>
</dbReference>
<organism evidence="3 4">
    <name type="scientific">Mucilaginibacter phyllosphaerae</name>
    <dbReference type="NCBI Taxonomy" id="1812349"/>
    <lineage>
        <taxon>Bacteria</taxon>
        <taxon>Pseudomonadati</taxon>
        <taxon>Bacteroidota</taxon>
        <taxon>Sphingobacteriia</taxon>
        <taxon>Sphingobacteriales</taxon>
        <taxon>Sphingobacteriaceae</taxon>
        <taxon>Mucilaginibacter</taxon>
    </lineage>
</organism>
<proteinExistence type="predicted"/>
<sequence>MRKWFTCFIGGCLSLLFYSITAFSQNLRVTGVVTDAKTGEKLVGVSVLVKGTGTRARTGVNGDYTINVAPNGTLVFSYIGYTQQEVPVNNQITLNVSLQGTATQLQQVVVVGYGMQRRDVTGAVSRVGGEDIARQPVQTPTQALQGRAPCVQSIGSGQPNAQPQVLIRGVGSVLAWAGPLYVVATRFFDLVRQDGLRPGRAEAAFRIHGKRWNAARSLFPIPQQQIDLSGRRLTQNQGYD</sequence>
<feature type="signal peptide" evidence="1">
    <location>
        <begin position="1"/>
        <end position="24"/>
    </location>
</feature>
<feature type="domain" description="TonB-dependent receptor plug" evidence="2">
    <location>
        <begin position="117"/>
        <end position="196"/>
    </location>
</feature>
<dbReference type="EMBL" id="SNQG01000001">
    <property type="protein sequence ID" value="TEW68594.1"/>
    <property type="molecule type" value="Genomic_DNA"/>
</dbReference>